<reference evidence="2" key="1">
    <citation type="submission" date="2020-03" db="EMBL/GenBank/DDBJ databases">
        <authorList>
            <person name="Weist P."/>
        </authorList>
    </citation>
    <scope>NUCLEOTIDE SEQUENCE</scope>
</reference>
<dbReference type="AlphaFoldDB" id="A0A9N7TRW2"/>
<organism evidence="2 3">
    <name type="scientific">Pleuronectes platessa</name>
    <name type="common">European plaice</name>
    <dbReference type="NCBI Taxonomy" id="8262"/>
    <lineage>
        <taxon>Eukaryota</taxon>
        <taxon>Metazoa</taxon>
        <taxon>Chordata</taxon>
        <taxon>Craniata</taxon>
        <taxon>Vertebrata</taxon>
        <taxon>Euteleostomi</taxon>
        <taxon>Actinopterygii</taxon>
        <taxon>Neopterygii</taxon>
        <taxon>Teleostei</taxon>
        <taxon>Neoteleostei</taxon>
        <taxon>Acanthomorphata</taxon>
        <taxon>Carangaria</taxon>
        <taxon>Pleuronectiformes</taxon>
        <taxon>Pleuronectoidei</taxon>
        <taxon>Pleuronectidae</taxon>
        <taxon>Pleuronectes</taxon>
    </lineage>
</organism>
<name>A0A9N7TRW2_PLEPL</name>
<accession>A0A9N7TRW2</accession>
<proteinExistence type="predicted"/>
<feature type="compositionally biased region" description="Basic and acidic residues" evidence="1">
    <location>
        <begin position="1"/>
        <end position="19"/>
    </location>
</feature>
<evidence type="ECO:0000313" key="3">
    <source>
        <dbReference type="Proteomes" id="UP001153269"/>
    </source>
</evidence>
<feature type="region of interest" description="Disordered" evidence="1">
    <location>
        <begin position="1"/>
        <end position="58"/>
    </location>
</feature>
<keyword evidence="3" id="KW-1185">Reference proteome</keyword>
<dbReference type="EMBL" id="CADEAL010000256">
    <property type="protein sequence ID" value="CAB1417248.1"/>
    <property type="molecule type" value="Genomic_DNA"/>
</dbReference>
<gene>
    <name evidence="2" type="ORF">PLEPLA_LOCUS5050</name>
</gene>
<protein>
    <submittedName>
        <fullName evidence="2">Uncharacterized protein</fullName>
    </submittedName>
</protein>
<evidence type="ECO:0000313" key="2">
    <source>
        <dbReference type="EMBL" id="CAB1417248.1"/>
    </source>
</evidence>
<evidence type="ECO:0000256" key="1">
    <source>
        <dbReference type="SAM" id="MobiDB-lite"/>
    </source>
</evidence>
<comment type="caution">
    <text evidence="2">The sequence shown here is derived from an EMBL/GenBank/DDBJ whole genome shotgun (WGS) entry which is preliminary data.</text>
</comment>
<feature type="compositionally biased region" description="Polar residues" evidence="1">
    <location>
        <begin position="25"/>
        <end position="40"/>
    </location>
</feature>
<dbReference type="Proteomes" id="UP001153269">
    <property type="component" value="Unassembled WGS sequence"/>
</dbReference>
<sequence>MAHTSRDLTDKDLVEEHEASAPVRPSTTPSLSIDPATSASRPWKYHPLPEFAQHPRRKTRELERRMISCGAVVGIVKKKVCDLGRRVDFLWRSLSMSGGQSLGSGPTCVSLPMAALLIPFEYEE</sequence>